<dbReference type="InterPro" id="IPR039561">
    <property type="entry name" value="Peptidase_M15C"/>
</dbReference>
<evidence type="ECO:0000313" key="3">
    <source>
        <dbReference type="EMBL" id="MFD3394824.1"/>
    </source>
</evidence>
<keyword evidence="1" id="KW-0732">Signal</keyword>
<comment type="caution">
    <text evidence="3">The sequence shown here is derived from an EMBL/GenBank/DDBJ whole genome shotgun (WGS) entry which is preliminary data.</text>
</comment>
<dbReference type="SUPFAM" id="SSF55166">
    <property type="entry name" value="Hedgehog/DD-peptidase"/>
    <property type="match status" value="1"/>
</dbReference>
<organism evidence="3 4">
    <name type="scientific">Aquirufa avitistagni</name>
    <dbReference type="NCBI Taxonomy" id="3104728"/>
    <lineage>
        <taxon>Bacteria</taxon>
        <taxon>Pseudomonadati</taxon>
        <taxon>Bacteroidota</taxon>
        <taxon>Cytophagia</taxon>
        <taxon>Cytophagales</taxon>
        <taxon>Flectobacillaceae</taxon>
        <taxon>Aquirufa</taxon>
    </lineage>
</organism>
<dbReference type="Proteomes" id="UP001598138">
    <property type="component" value="Unassembled WGS sequence"/>
</dbReference>
<evidence type="ECO:0000313" key="4">
    <source>
        <dbReference type="Proteomes" id="UP001598138"/>
    </source>
</evidence>
<dbReference type="RefSeq" id="WP_377983699.1">
    <property type="nucleotide sequence ID" value="NZ_JBBKXZ010000003.1"/>
</dbReference>
<dbReference type="EMBL" id="JBBKXZ010000003">
    <property type="protein sequence ID" value="MFD3394824.1"/>
    <property type="molecule type" value="Genomic_DNA"/>
</dbReference>
<proteinExistence type="predicted"/>
<name>A0ABW6DLH4_9BACT</name>
<evidence type="ECO:0000256" key="1">
    <source>
        <dbReference type="SAM" id="SignalP"/>
    </source>
</evidence>
<reference evidence="3 4" key="1">
    <citation type="submission" date="2024-03" db="EMBL/GenBank/DDBJ databases">
        <title>Aquirufa genome sequencing.</title>
        <authorList>
            <person name="Pitt A."/>
            <person name="Hahn M.W."/>
        </authorList>
    </citation>
    <scope>NUCLEOTIDE SEQUENCE [LARGE SCALE GENOMIC DNA]</scope>
    <source>
        <strain evidence="3 4">OSTEICH-129V</strain>
    </source>
</reference>
<protein>
    <submittedName>
        <fullName evidence="3">M15 family metallopeptidase</fullName>
    </submittedName>
</protein>
<keyword evidence="4" id="KW-1185">Reference proteome</keyword>
<sequence>MRYFLFVGLLLLPWFSQAQVDSTQIFCRAQPVSSIGILDLLAMYRQRDTLQSHGASGPLRLQINGLEVTPTDSVARRYVASLDADYPALDSLWFSYLQADVQAFASQKDSLMLHLRAKGWSARYVQAIRNLKRQQQLKATGRSQVLLSFHNFNLAADVGIYSRGRYLRRSPRYTQMGQEAKLLGLYWGGDFLGFPDPGHVQRFANSAALVRQYPLLAFEFEKYRDHYARIYATGRTEHVQDTKELLVTLNRLKLGQICACQVARIPPQNQSHTEAASVVADSQKGWVYLQPQGENGYYYDLGRWEFASKK</sequence>
<feature type="domain" description="Peptidase M15C" evidence="2">
    <location>
        <begin position="143"/>
        <end position="201"/>
    </location>
</feature>
<accession>A0ABW6DLH4</accession>
<feature type="chain" id="PRO_5045301193" evidence="1">
    <location>
        <begin position="19"/>
        <end position="310"/>
    </location>
</feature>
<dbReference type="InterPro" id="IPR009045">
    <property type="entry name" value="Zn_M74/Hedgehog-like"/>
</dbReference>
<feature type="signal peptide" evidence="1">
    <location>
        <begin position="1"/>
        <end position="18"/>
    </location>
</feature>
<dbReference type="Pfam" id="PF13539">
    <property type="entry name" value="Peptidase_M15_4"/>
    <property type="match status" value="1"/>
</dbReference>
<gene>
    <name evidence="3" type="ORF">U0R10_09325</name>
</gene>
<evidence type="ECO:0000259" key="2">
    <source>
        <dbReference type="Pfam" id="PF13539"/>
    </source>
</evidence>
<dbReference type="Gene3D" id="3.30.1380.10">
    <property type="match status" value="1"/>
</dbReference>